<evidence type="ECO:0000313" key="2">
    <source>
        <dbReference type="Proteomes" id="UP000000719"/>
    </source>
</evidence>
<accession>B8CY77</accession>
<keyword evidence="2" id="KW-1185">Reference proteome</keyword>
<name>B8CY77_HALOH</name>
<dbReference type="KEGG" id="hor:Hore_14970"/>
<dbReference type="OrthoDB" id="5480566at2"/>
<gene>
    <name evidence="1" type="ordered locus">Hore_14970</name>
</gene>
<dbReference type="EMBL" id="CP001098">
    <property type="protein sequence ID" value="ACL70246.1"/>
    <property type="molecule type" value="Genomic_DNA"/>
</dbReference>
<reference evidence="1 2" key="1">
    <citation type="journal article" date="2009" name="PLoS ONE">
        <title>Genome analysis of the anaerobic thermohalophilic bacterium Halothermothrix orenii.</title>
        <authorList>
            <person name="Mavromatis K."/>
            <person name="Ivanova N."/>
            <person name="Anderson I."/>
            <person name="Lykidis A."/>
            <person name="Hooper S.D."/>
            <person name="Sun H."/>
            <person name="Kunin V."/>
            <person name="Lapidus A."/>
            <person name="Hugenholtz P."/>
            <person name="Patel B."/>
            <person name="Kyrpides N.C."/>
        </authorList>
    </citation>
    <scope>NUCLEOTIDE SEQUENCE [LARGE SCALE GENOMIC DNA]</scope>
    <source>
        <strain evidence="2">H 168 / OCM 544 / DSM 9562</strain>
    </source>
</reference>
<dbReference type="AlphaFoldDB" id="B8CY77"/>
<organism evidence="1 2">
    <name type="scientific">Halothermothrix orenii (strain H 168 / OCM 544 / DSM 9562)</name>
    <dbReference type="NCBI Taxonomy" id="373903"/>
    <lineage>
        <taxon>Bacteria</taxon>
        <taxon>Bacillati</taxon>
        <taxon>Bacillota</taxon>
        <taxon>Clostridia</taxon>
        <taxon>Halanaerobiales</taxon>
        <taxon>Halothermotrichaceae</taxon>
        <taxon>Halothermothrix</taxon>
    </lineage>
</organism>
<evidence type="ECO:0000313" key="1">
    <source>
        <dbReference type="EMBL" id="ACL70246.1"/>
    </source>
</evidence>
<dbReference type="eggNOG" id="COG0793">
    <property type="taxonomic scope" value="Bacteria"/>
</dbReference>
<dbReference type="STRING" id="373903.Hore_14970"/>
<protein>
    <submittedName>
        <fullName evidence="1">Uncharacterized protein</fullName>
    </submittedName>
</protein>
<dbReference type="RefSeq" id="WP_012636429.1">
    <property type="nucleotide sequence ID" value="NC_011899.1"/>
</dbReference>
<sequence length="249" mass="29672">MKRIKLMTVFLILILLMGLFQITAGAVSREEWVEDLNYLTKKLPQVHKNLYFNITEKEFKDMIDDIKADLPELTDAEVALRLQEVFNQIGDQHTGFDSRKFLNSYYPIFFAKVGHEYRVVMTTTEYKDLLGAKLLCINDKSIPDVIESLNRVIVNENRTALLYKTKDLLNRPQYLKYCGIIKGQNKYIFQTREGIKYVTFREISFYELKVRKLVKLKYKKSIAYRNINRLFWYKYLPDSNILYFQYNKC</sequence>
<dbReference type="HOGENOM" id="CLU_1114604_0_0_9"/>
<dbReference type="Proteomes" id="UP000000719">
    <property type="component" value="Chromosome"/>
</dbReference>
<proteinExistence type="predicted"/>